<accession>A0A453SJY7</accession>
<evidence type="ECO:0008006" key="9">
    <source>
        <dbReference type="Google" id="ProtNLM"/>
    </source>
</evidence>
<keyword evidence="1" id="KW-0902">Two-component regulatory system</keyword>
<dbReference type="NCBIfam" id="TIGR01557">
    <property type="entry name" value="myb_SHAQKYF"/>
    <property type="match status" value="1"/>
</dbReference>
<proteinExistence type="predicted"/>
<keyword evidence="3" id="KW-0238">DNA-binding</keyword>
<evidence type="ECO:0000256" key="3">
    <source>
        <dbReference type="ARBA" id="ARBA00023125"/>
    </source>
</evidence>
<feature type="region of interest" description="Disordered" evidence="6">
    <location>
        <begin position="560"/>
        <end position="581"/>
    </location>
</feature>
<evidence type="ECO:0000256" key="5">
    <source>
        <dbReference type="ARBA" id="ARBA00023242"/>
    </source>
</evidence>
<protein>
    <recommendedName>
        <fullName evidence="9">Response regulatory domain-containing protein</fullName>
    </recommendedName>
</protein>
<organism evidence="7 8">
    <name type="scientific">Aegilops tauschii subsp. strangulata</name>
    <name type="common">Goatgrass</name>
    <dbReference type="NCBI Taxonomy" id="200361"/>
    <lineage>
        <taxon>Eukaryota</taxon>
        <taxon>Viridiplantae</taxon>
        <taxon>Streptophyta</taxon>
        <taxon>Embryophyta</taxon>
        <taxon>Tracheophyta</taxon>
        <taxon>Spermatophyta</taxon>
        <taxon>Magnoliopsida</taxon>
        <taxon>Liliopsida</taxon>
        <taxon>Poales</taxon>
        <taxon>Poaceae</taxon>
        <taxon>BOP clade</taxon>
        <taxon>Pooideae</taxon>
        <taxon>Triticodae</taxon>
        <taxon>Triticeae</taxon>
        <taxon>Triticinae</taxon>
        <taxon>Aegilops</taxon>
    </lineage>
</organism>
<evidence type="ECO:0000313" key="8">
    <source>
        <dbReference type="Proteomes" id="UP000015105"/>
    </source>
</evidence>
<dbReference type="GO" id="GO:0003677">
    <property type="term" value="F:DNA binding"/>
    <property type="evidence" value="ECO:0007669"/>
    <property type="project" value="UniProtKB-KW"/>
</dbReference>
<reference evidence="8" key="2">
    <citation type="journal article" date="2017" name="Nat. Plants">
        <title>The Aegilops tauschii genome reveals multiple impacts of transposons.</title>
        <authorList>
            <person name="Zhao G."/>
            <person name="Zou C."/>
            <person name="Li K."/>
            <person name="Wang K."/>
            <person name="Li T."/>
            <person name="Gao L."/>
            <person name="Zhang X."/>
            <person name="Wang H."/>
            <person name="Yang Z."/>
            <person name="Liu X."/>
            <person name="Jiang W."/>
            <person name="Mao L."/>
            <person name="Kong X."/>
            <person name="Jiao Y."/>
            <person name="Jia J."/>
        </authorList>
    </citation>
    <scope>NUCLEOTIDE SEQUENCE [LARGE SCALE GENOMIC DNA]</scope>
    <source>
        <strain evidence="8">cv. AL8/78</strain>
    </source>
</reference>
<dbReference type="GO" id="GO:0000160">
    <property type="term" value="P:phosphorelay signal transduction system"/>
    <property type="evidence" value="ECO:0007669"/>
    <property type="project" value="UniProtKB-KW"/>
</dbReference>
<reference evidence="7" key="3">
    <citation type="journal article" date="2017" name="Nature">
        <title>Genome sequence of the progenitor of the wheat D genome Aegilops tauschii.</title>
        <authorList>
            <person name="Luo M.C."/>
            <person name="Gu Y.Q."/>
            <person name="Puiu D."/>
            <person name="Wang H."/>
            <person name="Twardziok S.O."/>
            <person name="Deal K.R."/>
            <person name="Huo N."/>
            <person name="Zhu T."/>
            <person name="Wang L."/>
            <person name="Wang Y."/>
            <person name="McGuire P.E."/>
            <person name="Liu S."/>
            <person name="Long H."/>
            <person name="Ramasamy R.K."/>
            <person name="Rodriguez J.C."/>
            <person name="Van S.L."/>
            <person name="Yuan L."/>
            <person name="Wang Z."/>
            <person name="Xia Z."/>
            <person name="Xiao L."/>
            <person name="Anderson O.D."/>
            <person name="Ouyang S."/>
            <person name="Liang Y."/>
            <person name="Zimin A.V."/>
            <person name="Pertea G."/>
            <person name="Qi P."/>
            <person name="Bennetzen J.L."/>
            <person name="Dai X."/>
            <person name="Dawson M.W."/>
            <person name="Muller H.G."/>
            <person name="Kugler K."/>
            <person name="Rivarola-Duarte L."/>
            <person name="Spannagl M."/>
            <person name="Mayer K.F.X."/>
            <person name="Lu F.H."/>
            <person name="Bevan M.W."/>
            <person name="Leroy P."/>
            <person name="Li P."/>
            <person name="You F.M."/>
            <person name="Sun Q."/>
            <person name="Liu Z."/>
            <person name="Lyons E."/>
            <person name="Wicker T."/>
            <person name="Salzberg S.L."/>
            <person name="Devos K.M."/>
            <person name="Dvorak J."/>
        </authorList>
    </citation>
    <scope>NUCLEOTIDE SEQUENCE [LARGE SCALE GENOMIC DNA]</scope>
    <source>
        <strain evidence="7">cv. AL8/78</strain>
    </source>
</reference>
<evidence type="ECO:0000256" key="6">
    <source>
        <dbReference type="SAM" id="MobiDB-lite"/>
    </source>
</evidence>
<reference evidence="8" key="1">
    <citation type="journal article" date="2014" name="Science">
        <title>Ancient hybridizations among the ancestral genomes of bread wheat.</title>
        <authorList>
            <consortium name="International Wheat Genome Sequencing Consortium,"/>
            <person name="Marcussen T."/>
            <person name="Sandve S.R."/>
            <person name="Heier L."/>
            <person name="Spannagl M."/>
            <person name="Pfeifer M."/>
            <person name="Jakobsen K.S."/>
            <person name="Wulff B.B."/>
            <person name="Steuernagel B."/>
            <person name="Mayer K.F."/>
            <person name="Olsen O.A."/>
        </authorList>
    </citation>
    <scope>NUCLEOTIDE SEQUENCE [LARGE SCALE GENOMIC DNA]</scope>
    <source>
        <strain evidence="8">cv. AL8/78</strain>
    </source>
</reference>
<sequence length="618" mass="68632">PRPYYSRGGAWRGGDRRRERRGIPTSPGREARLLLLRLALAGGAAALDPGHPSPILPFETVEEALDSLKRGVAKNEELDLVVAEVHPGNAEMDTLVLFHHILNALKVPLITMCAYDEAVSTRLTLGTCFNVVKPLDTETVNFLRMRALQHRSIKNHRSETEDEKQDALNANVYSENLGWFLWSSELHEKFLQAVEVLGASAMAQNIHQYMNAKDLNLTIQHVASHLQKHRLRAQRQRLSHDEEGYQHYARMKELSEMMSSAYKAPSAKPNNHLATTQTQFTHGVASSIWDKYPGMVWPHMEGSSAASAMWYSYPGKRWGQVGESSAGARVSQTNARPPPVLIHGTKSIWDWYQESLQHYNESLSYKREVLPVQSKALDGYGREIFINLEREEISLTETAGKIVINLESDDMQKDTNDDVHAAVTPQEDTMNEVHAAVTLQKDTMDEAHAAVTPHEVNEVPAAAMGAGYLVDLAGNALLDGIDNYHPAAENAQSEPFSDWDWKEVEKFLTNQMEGQGQEQQGLELVDLLQVDGISPEELLQVDEAWNQALQQANPANVVEDEPMAEEPAAGDAPVSDPANQSGVADNVFGVWSPQFAATTTACRSRPARRGATQELLLF</sequence>
<evidence type="ECO:0000256" key="2">
    <source>
        <dbReference type="ARBA" id="ARBA00023015"/>
    </source>
</evidence>
<evidence type="ECO:0000256" key="1">
    <source>
        <dbReference type="ARBA" id="ARBA00023012"/>
    </source>
</evidence>
<keyword evidence="5" id="KW-0539">Nucleus</keyword>
<feature type="region of interest" description="Disordered" evidence="6">
    <location>
        <begin position="1"/>
        <end position="25"/>
    </location>
</feature>
<name>A0A453SJY7_AEGTS</name>
<dbReference type="STRING" id="200361.A0A453SJY7"/>
<dbReference type="Gene3D" id="1.10.10.60">
    <property type="entry name" value="Homeodomain-like"/>
    <property type="match status" value="1"/>
</dbReference>
<dbReference type="AlphaFoldDB" id="A0A453SJY7"/>
<dbReference type="Gramene" id="AET7Gv20997400.1">
    <property type="protein sequence ID" value="AET7Gv20997400.1"/>
    <property type="gene ID" value="AET7Gv20997400"/>
</dbReference>
<keyword evidence="4" id="KW-0804">Transcription</keyword>
<dbReference type="PANTHER" id="PTHR43874">
    <property type="entry name" value="TWO-COMPONENT RESPONSE REGULATOR"/>
    <property type="match status" value="1"/>
</dbReference>
<keyword evidence="8" id="KW-1185">Reference proteome</keyword>
<reference evidence="7" key="5">
    <citation type="journal article" date="2021" name="G3 (Bethesda)">
        <title>Aegilops tauschii genome assembly Aet v5.0 features greater sequence contiguity and improved annotation.</title>
        <authorList>
            <person name="Wang L."/>
            <person name="Zhu T."/>
            <person name="Rodriguez J.C."/>
            <person name="Deal K.R."/>
            <person name="Dubcovsky J."/>
            <person name="McGuire P.E."/>
            <person name="Lux T."/>
            <person name="Spannagl M."/>
            <person name="Mayer K.F.X."/>
            <person name="Baldrich P."/>
            <person name="Meyers B.C."/>
            <person name="Huo N."/>
            <person name="Gu Y.Q."/>
            <person name="Zhou H."/>
            <person name="Devos K.M."/>
            <person name="Bennetzen J.L."/>
            <person name="Unver T."/>
            <person name="Budak H."/>
            <person name="Gulick P.J."/>
            <person name="Galiba G."/>
            <person name="Kalapos B."/>
            <person name="Nelson D.R."/>
            <person name="Li P."/>
            <person name="You F.M."/>
            <person name="Luo M.C."/>
            <person name="Dvorak J."/>
        </authorList>
    </citation>
    <scope>NUCLEOTIDE SEQUENCE [LARGE SCALE GENOMIC DNA]</scope>
    <source>
        <strain evidence="7">cv. AL8/78</strain>
    </source>
</reference>
<dbReference type="SUPFAM" id="SSF46689">
    <property type="entry name" value="Homeodomain-like"/>
    <property type="match status" value="1"/>
</dbReference>
<dbReference type="GO" id="GO:0009736">
    <property type="term" value="P:cytokinin-activated signaling pathway"/>
    <property type="evidence" value="ECO:0007669"/>
    <property type="project" value="InterPro"/>
</dbReference>
<reference evidence="7" key="4">
    <citation type="submission" date="2019-03" db="UniProtKB">
        <authorList>
            <consortium name="EnsemblPlants"/>
        </authorList>
    </citation>
    <scope>IDENTIFICATION</scope>
</reference>
<evidence type="ECO:0000313" key="7">
    <source>
        <dbReference type="EnsemblPlants" id="AET7Gv20997400.1"/>
    </source>
</evidence>
<dbReference type="PANTHER" id="PTHR43874:SF86">
    <property type="entry name" value="TWO-COMPONENT RESPONSE REGULATOR ORR26"/>
    <property type="match status" value="1"/>
</dbReference>
<dbReference type="EnsemblPlants" id="AET7Gv20997400.1">
    <property type="protein sequence ID" value="AET7Gv20997400.1"/>
    <property type="gene ID" value="AET7Gv20997400"/>
</dbReference>
<keyword evidence="2" id="KW-0805">Transcription regulation</keyword>
<dbReference type="InterPro" id="IPR045279">
    <property type="entry name" value="ARR-like"/>
</dbReference>
<dbReference type="InterPro" id="IPR006447">
    <property type="entry name" value="Myb_dom_plants"/>
</dbReference>
<dbReference type="InterPro" id="IPR009057">
    <property type="entry name" value="Homeodomain-like_sf"/>
</dbReference>
<evidence type="ECO:0000256" key="4">
    <source>
        <dbReference type="ARBA" id="ARBA00023163"/>
    </source>
</evidence>
<dbReference type="Proteomes" id="UP000015105">
    <property type="component" value="Chromosome 7D"/>
</dbReference>